<dbReference type="Pfam" id="PF03600">
    <property type="entry name" value="CitMHS"/>
    <property type="match status" value="1"/>
</dbReference>
<gene>
    <name evidence="8" type="ORF">ENV88_03445</name>
</gene>
<accession>A0A7C3SL13</accession>
<dbReference type="AlphaFoldDB" id="A0A7C3SL13"/>
<organism evidence="8">
    <name type="scientific">Thermofilum pendens</name>
    <dbReference type="NCBI Taxonomy" id="2269"/>
    <lineage>
        <taxon>Archaea</taxon>
        <taxon>Thermoproteota</taxon>
        <taxon>Thermoprotei</taxon>
        <taxon>Thermofilales</taxon>
        <taxon>Thermofilaceae</taxon>
        <taxon>Thermofilum</taxon>
    </lineage>
</organism>
<keyword evidence="5 6" id="KW-0472">Membrane</keyword>
<keyword evidence="4 6" id="KW-1133">Transmembrane helix</keyword>
<reference evidence="8" key="1">
    <citation type="journal article" date="2020" name="mSystems">
        <title>Genome- and Community-Level Interaction Insights into Carbon Utilization and Element Cycling Functions of Hydrothermarchaeota in Hydrothermal Sediment.</title>
        <authorList>
            <person name="Zhou Z."/>
            <person name="Liu Y."/>
            <person name="Xu W."/>
            <person name="Pan J."/>
            <person name="Luo Z.H."/>
            <person name="Li M."/>
        </authorList>
    </citation>
    <scope>NUCLEOTIDE SEQUENCE [LARGE SCALE GENOMIC DNA]</scope>
    <source>
        <strain evidence="8">SpSt-8</strain>
    </source>
</reference>
<evidence type="ECO:0000256" key="1">
    <source>
        <dbReference type="ARBA" id="ARBA00004141"/>
    </source>
</evidence>
<evidence type="ECO:0000313" key="8">
    <source>
        <dbReference type="EMBL" id="HGB25093.1"/>
    </source>
</evidence>
<evidence type="ECO:0000256" key="3">
    <source>
        <dbReference type="ARBA" id="ARBA00022692"/>
    </source>
</evidence>
<comment type="caution">
    <text evidence="8">The sequence shown here is derived from an EMBL/GenBank/DDBJ whole genome shotgun (WGS) entry which is preliminary data.</text>
</comment>
<dbReference type="PANTHER" id="PTHR10283:SF82">
    <property type="entry name" value="SOLUTE CARRIER FAMILY 13 MEMBER 2"/>
    <property type="match status" value="1"/>
</dbReference>
<evidence type="ECO:0000256" key="5">
    <source>
        <dbReference type="ARBA" id="ARBA00023136"/>
    </source>
</evidence>
<dbReference type="GO" id="GO:0022857">
    <property type="term" value="F:transmembrane transporter activity"/>
    <property type="evidence" value="ECO:0007669"/>
    <property type="project" value="TreeGrafter"/>
</dbReference>
<keyword evidence="2" id="KW-0813">Transport</keyword>
<name>A0A7C3SL13_THEPE</name>
<dbReference type="InterPro" id="IPR004680">
    <property type="entry name" value="Cit_transptr-like_dom"/>
</dbReference>
<feature type="transmembrane region" description="Helical" evidence="6">
    <location>
        <begin position="136"/>
        <end position="169"/>
    </location>
</feature>
<keyword evidence="3 6" id="KW-0812">Transmembrane</keyword>
<sequence>MSSYSKKDLFKLLLGPLLFLLLALAPPLPMVEEAASMVKAPSPKAPQIALGGMFWVASWWVTEAVPLGLTGILAAVLFSFLGYVTWSKALTSFTNPIIWIFIGGFVLAAAFRKWGVDRRAALAIARLYKGGNPALTAFFVACLPAFFLSVTGSITASASVVFPIALSLLSMVRASDRYSEATMLALGEAATAGAMLLLISTPPNLIAKQVIESSVPGFKLTFIDWFIVGTPQASG</sequence>
<evidence type="ECO:0000256" key="6">
    <source>
        <dbReference type="SAM" id="Phobius"/>
    </source>
</evidence>
<evidence type="ECO:0000256" key="4">
    <source>
        <dbReference type="ARBA" id="ARBA00022989"/>
    </source>
</evidence>
<evidence type="ECO:0000259" key="7">
    <source>
        <dbReference type="Pfam" id="PF03600"/>
    </source>
</evidence>
<dbReference type="EMBL" id="DTIB01000077">
    <property type="protein sequence ID" value="HGB25093.1"/>
    <property type="molecule type" value="Genomic_DNA"/>
</dbReference>
<comment type="subcellular location">
    <subcellularLocation>
        <location evidence="1">Membrane</location>
        <topology evidence="1">Multi-pass membrane protein</topology>
    </subcellularLocation>
</comment>
<feature type="transmembrane region" description="Helical" evidence="6">
    <location>
        <begin position="96"/>
        <end position="116"/>
    </location>
</feature>
<feature type="domain" description="Citrate transporter-like" evidence="7">
    <location>
        <begin position="59"/>
        <end position="231"/>
    </location>
</feature>
<dbReference type="PANTHER" id="PTHR10283">
    <property type="entry name" value="SOLUTE CARRIER FAMILY 13 MEMBER"/>
    <property type="match status" value="1"/>
</dbReference>
<proteinExistence type="predicted"/>
<dbReference type="GO" id="GO:0005886">
    <property type="term" value="C:plasma membrane"/>
    <property type="evidence" value="ECO:0007669"/>
    <property type="project" value="TreeGrafter"/>
</dbReference>
<protein>
    <recommendedName>
        <fullName evidence="7">Citrate transporter-like domain-containing protein</fullName>
    </recommendedName>
</protein>
<evidence type="ECO:0000256" key="2">
    <source>
        <dbReference type="ARBA" id="ARBA00022448"/>
    </source>
</evidence>
<feature type="transmembrane region" description="Helical" evidence="6">
    <location>
        <begin position="58"/>
        <end position="84"/>
    </location>
</feature>